<feature type="compositionally biased region" description="Low complexity" evidence="1">
    <location>
        <begin position="745"/>
        <end position="762"/>
    </location>
</feature>
<protein>
    <submittedName>
        <fullName evidence="3">Uncharacterized protein</fullName>
    </submittedName>
</protein>
<dbReference type="PANTHER" id="PTHR31563">
    <property type="entry name" value="ION CHANNEL POLLUX-RELATED"/>
    <property type="match status" value="1"/>
</dbReference>
<dbReference type="AlphaFoldDB" id="A0A0D2KUR1"/>
<dbReference type="KEGG" id="mng:MNEG_8845"/>
<feature type="region of interest" description="Disordered" evidence="1">
    <location>
        <begin position="731"/>
        <end position="776"/>
    </location>
</feature>
<gene>
    <name evidence="3" type="ORF">MNEG_8845</name>
</gene>
<sequence length="910" mass="95097">MSCQKLPAATVVVVVVVVMVAAAAAGAAAAAAAAAAAMVLVVVVVLLVLLMVLVLVLVLVVEVTRGAAAQGPAAAGARLAARARALALRLWEASLRCHNSLLYRYYNSRSPATDLRLFAFAYAGVMLLLAAAQHYALDDPGIARYNFGEDFPGDGAPPFARLVAVLTALTGLLGFALILALVEQVVLEGLDTNVKRGRGVVEHGHILILSWCTSQRDLEVVRKVLAQACLAFRPEGGTTVVVMSQRSKLEMESLAARDIPPSARHGTKIVFRQGSPLVPGDLALVSAHTARATLIISDQSRSAAEADAQSVRAAILVDELDDAYLYNRASGDSSFSHLHIPGGGATAAAETLASNGGAHGTSHLATLGSVVASVAASPASGNSGAGSYDGGSSRSSSGGGGGSSGSSCSGGSTGGLDTTEATLDDVGSGASQAMWRKHSNEGDRMAHELRESLMQEQREQEQEEDREQERERPEEDDGAPGVGTGARAACAWAAGLGGCGEQERHIVVEIKTANALPLVKYACSDRVSALPTGPINAQRMAQLVKRPFASMVSQQLVNFGSAMSAYAQFGDCAFRFPDGIVLGVVNRDIGGQALMAPPVEYIVQPGDSLVICRPSTVSSSDFRPLRRAPPPEQLHGAALVAAASALMGTQPRNVDRGAAADVGVVVCTNPSGACDGKGCGAGGGCRFEGGDAADVGCDVTLSDECCGPHGCTGSCKNFARRAKWSRQRATALATELQHHHKHKQQQGPQQLQQQQQQQQGQQYRHGGSMHLPLAGEGDGLFDLQDAALLVPTEYLEVDDEPEDVLVAGWGAENVMENLLRELDSGFSALPEGSSVTFVNAFPAEDTLARVLNHGPVENIRDPDRDDSNGLAQVDGPSVLRIDSLIMTVQLNIRKLLEDSRLPPINVICQK</sequence>
<dbReference type="EMBL" id="KK101949">
    <property type="protein sequence ID" value="KIY99118.1"/>
    <property type="molecule type" value="Genomic_DNA"/>
</dbReference>
<keyword evidence="2" id="KW-1133">Transmembrane helix</keyword>
<evidence type="ECO:0000313" key="3">
    <source>
        <dbReference type="EMBL" id="KIY99118.1"/>
    </source>
</evidence>
<dbReference type="RefSeq" id="XP_013898138.1">
    <property type="nucleotide sequence ID" value="XM_014042684.1"/>
</dbReference>
<evidence type="ECO:0000313" key="4">
    <source>
        <dbReference type="Proteomes" id="UP000054498"/>
    </source>
</evidence>
<dbReference type="PANTHER" id="PTHR31563:SF10">
    <property type="entry name" value="ION CHANNEL POLLUX-RELATED"/>
    <property type="match status" value="1"/>
</dbReference>
<keyword evidence="4" id="KW-1185">Reference proteome</keyword>
<evidence type="ECO:0000256" key="1">
    <source>
        <dbReference type="SAM" id="MobiDB-lite"/>
    </source>
</evidence>
<dbReference type="OrthoDB" id="410995at2759"/>
<dbReference type="STRING" id="145388.A0A0D2KUR1"/>
<feature type="non-terminal residue" evidence="3">
    <location>
        <position position="910"/>
    </location>
</feature>
<feature type="transmembrane region" description="Helical" evidence="2">
    <location>
        <begin position="117"/>
        <end position="137"/>
    </location>
</feature>
<keyword evidence="2" id="KW-0812">Transmembrane</keyword>
<name>A0A0D2KUR1_9CHLO</name>
<organism evidence="3 4">
    <name type="scientific">Monoraphidium neglectum</name>
    <dbReference type="NCBI Taxonomy" id="145388"/>
    <lineage>
        <taxon>Eukaryota</taxon>
        <taxon>Viridiplantae</taxon>
        <taxon>Chlorophyta</taxon>
        <taxon>core chlorophytes</taxon>
        <taxon>Chlorophyceae</taxon>
        <taxon>CS clade</taxon>
        <taxon>Sphaeropleales</taxon>
        <taxon>Selenastraceae</taxon>
        <taxon>Monoraphidium</taxon>
    </lineage>
</organism>
<keyword evidence="2" id="KW-0472">Membrane</keyword>
<feature type="transmembrane region" description="Helical" evidence="2">
    <location>
        <begin position="39"/>
        <end position="61"/>
    </location>
</feature>
<dbReference type="GeneID" id="25741720"/>
<dbReference type="GO" id="GO:0006811">
    <property type="term" value="P:monoatomic ion transport"/>
    <property type="evidence" value="ECO:0007669"/>
    <property type="project" value="InterPro"/>
</dbReference>
<accession>A0A0D2KUR1</accession>
<feature type="region of interest" description="Disordered" evidence="1">
    <location>
        <begin position="376"/>
        <end position="433"/>
    </location>
</feature>
<reference evidence="3 4" key="1">
    <citation type="journal article" date="2013" name="BMC Genomics">
        <title>Reconstruction of the lipid metabolism for the microalga Monoraphidium neglectum from its genome sequence reveals characteristics suitable for biofuel production.</title>
        <authorList>
            <person name="Bogen C."/>
            <person name="Al-Dilaimi A."/>
            <person name="Albersmeier A."/>
            <person name="Wichmann J."/>
            <person name="Grundmann M."/>
            <person name="Rupp O."/>
            <person name="Lauersen K.J."/>
            <person name="Blifernez-Klassen O."/>
            <person name="Kalinowski J."/>
            <person name="Goesmann A."/>
            <person name="Mussgnug J.H."/>
            <person name="Kruse O."/>
        </authorList>
    </citation>
    <scope>NUCLEOTIDE SEQUENCE [LARGE SCALE GENOMIC DNA]</scope>
    <source>
        <strain evidence="3 4">SAG 48.87</strain>
    </source>
</reference>
<dbReference type="Proteomes" id="UP000054498">
    <property type="component" value="Unassembled WGS sequence"/>
</dbReference>
<proteinExistence type="predicted"/>
<dbReference type="InterPro" id="IPR044849">
    <property type="entry name" value="CASTOR/POLLUX/SYM8-like"/>
</dbReference>
<feature type="region of interest" description="Disordered" evidence="1">
    <location>
        <begin position="453"/>
        <end position="484"/>
    </location>
</feature>
<evidence type="ECO:0000256" key="2">
    <source>
        <dbReference type="SAM" id="Phobius"/>
    </source>
</evidence>